<evidence type="ECO:0000313" key="1">
    <source>
        <dbReference type="EMBL" id="GFD32759.1"/>
    </source>
</evidence>
<accession>A0A699VFG8</accession>
<reference evidence="1" key="1">
    <citation type="journal article" date="2019" name="Sci. Rep.">
        <title>Draft genome of Tanacetum cinerariifolium, the natural source of mosquito coil.</title>
        <authorList>
            <person name="Yamashiro T."/>
            <person name="Shiraishi A."/>
            <person name="Satake H."/>
            <person name="Nakayama K."/>
        </authorList>
    </citation>
    <scope>NUCLEOTIDE SEQUENCE</scope>
</reference>
<dbReference type="AlphaFoldDB" id="A0A699VFG8"/>
<protein>
    <submittedName>
        <fullName evidence="1">Uncharacterized protein</fullName>
    </submittedName>
</protein>
<feature type="non-terminal residue" evidence="1">
    <location>
        <position position="171"/>
    </location>
</feature>
<feature type="non-terminal residue" evidence="1">
    <location>
        <position position="1"/>
    </location>
</feature>
<organism evidence="1">
    <name type="scientific">Tanacetum cinerariifolium</name>
    <name type="common">Dalmatian daisy</name>
    <name type="synonym">Chrysanthemum cinerariifolium</name>
    <dbReference type="NCBI Taxonomy" id="118510"/>
    <lineage>
        <taxon>Eukaryota</taxon>
        <taxon>Viridiplantae</taxon>
        <taxon>Streptophyta</taxon>
        <taxon>Embryophyta</taxon>
        <taxon>Tracheophyta</taxon>
        <taxon>Spermatophyta</taxon>
        <taxon>Magnoliopsida</taxon>
        <taxon>eudicotyledons</taxon>
        <taxon>Gunneridae</taxon>
        <taxon>Pentapetalae</taxon>
        <taxon>asterids</taxon>
        <taxon>campanulids</taxon>
        <taxon>Asterales</taxon>
        <taxon>Asteraceae</taxon>
        <taxon>Asteroideae</taxon>
        <taxon>Anthemideae</taxon>
        <taxon>Anthemidinae</taxon>
        <taxon>Tanacetum</taxon>
    </lineage>
</organism>
<name>A0A699VFG8_TANCI</name>
<proteinExistence type="predicted"/>
<dbReference type="EMBL" id="BKCJ011427793">
    <property type="protein sequence ID" value="GFD32759.1"/>
    <property type="molecule type" value="Genomic_DNA"/>
</dbReference>
<sequence length="171" mass="17617">VYDINELSNDGSFINSPLDNSSLNDLGSPVAKSCGLQTSFNHTGMGDVGNTVCGPTSSKGGIASAKTGNVNDKDMAGSGALIEHTSIEDVVNTSGFCSSSQDGIASYKVGRGFVFGKKENSKGILNLPVGPFFNVSFSNIASGNPFKKPIASNGGTWNMDEGKSFGSSMRS</sequence>
<comment type="caution">
    <text evidence="1">The sequence shown here is derived from an EMBL/GenBank/DDBJ whole genome shotgun (WGS) entry which is preliminary data.</text>
</comment>
<gene>
    <name evidence="1" type="ORF">Tci_904728</name>
</gene>